<dbReference type="AlphaFoldDB" id="A0ABD3NUV0"/>
<comment type="caution">
    <text evidence="3">The sequence shown here is derived from an EMBL/GenBank/DDBJ whole genome shotgun (WGS) entry which is preliminary data.</text>
</comment>
<dbReference type="InterPro" id="IPR013897">
    <property type="entry name" value="Duc1"/>
</dbReference>
<dbReference type="InterPro" id="IPR000591">
    <property type="entry name" value="DEP_dom"/>
</dbReference>
<organism evidence="3 4">
    <name type="scientific">Stephanodiscus triporus</name>
    <dbReference type="NCBI Taxonomy" id="2934178"/>
    <lineage>
        <taxon>Eukaryota</taxon>
        <taxon>Sar</taxon>
        <taxon>Stramenopiles</taxon>
        <taxon>Ochrophyta</taxon>
        <taxon>Bacillariophyta</taxon>
        <taxon>Coscinodiscophyceae</taxon>
        <taxon>Thalassiosirophycidae</taxon>
        <taxon>Stephanodiscales</taxon>
        <taxon>Stephanodiscaceae</taxon>
        <taxon>Stephanodiscus</taxon>
    </lineage>
</organism>
<evidence type="ECO:0000313" key="3">
    <source>
        <dbReference type="EMBL" id="KAL3779183.1"/>
    </source>
</evidence>
<dbReference type="SUPFAM" id="SSF46785">
    <property type="entry name" value="Winged helix' DNA-binding domain"/>
    <property type="match status" value="1"/>
</dbReference>
<feature type="transmembrane region" description="Helical" evidence="1">
    <location>
        <begin position="231"/>
        <end position="251"/>
    </location>
</feature>
<keyword evidence="1" id="KW-0812">Transmembrane</keyword>
<dbReference type="PANTHER" id="PTHR34826">
    <property type="entry name" value="UPF0590 PROTEIN C409.17C"/>
    <property type="match status" value="1"/>
</dbReference>
<dbReference type="Gene3D" id="1.10.10.10">
    <property type="entry name" value="Winged helix-like DNA-binding domain superfamily/Winged helix DNA-binding domain"/>
    <property type="match status" value="1"/>
</dbReference>
<evidence type="ECO:0000256" key="1">
    <source>
        <dbReference type="SAM" id="Phobius"/>
    </source>
</evidence>
<keyword evidence="1" id="KW-0472">Membrane</keyword>
<evidence type="ECO:0000259" key="2">
    <source>
        <dbReference type="PROSITE" id="PS50186"/>
    </source>
</evidence>
<dbReference type="InterPro" id="IPR036390">
    <property type="entry name" value="WH_DNA-bd_sf"/>
</dbReference>
<dbReference type="SMART" id="SM00049">
    <property type="entry name" value="DEP"/>
    <property type="match status" value="1"/>
</dbReference>
<evidence type="ECO:0000313" key="4">
    <source>
        <dbReference type="Proteomes" id="UP001530315"/>
    </source>
</evidence>
<keyword evidence="1" id="KW-1133">Transmembrane helix</keyword>
<gene>
    <name evidence="3" type="ORF">ACHAW5_009380</name>
</gene>
<sequence length="611" mass="68820">MTTTKTTVDDCDRADRLDLCIPSSARSSPDDPPHPTRLDVREAVALAREIRDDLRPRTKDRKWRLKSYRDCFKASHAISWALENVDPEEAVAVDRLNRLIDYGLLTHVVDPAKKIRVGETRTLYFRIASDEVLDGAMARDADSSPCSGRVSPLVAGKFGGDIRCAGDAADVVAIQKQLIDLDRILQQTVKQLNHTRGKLNVMHQEMLGLITHQISAFVMIFLMYINAIFVLSLSGVVGWFTAVAFVFTMIVSTRCGWRCITLWNYLDSRDMLIETIVVDNEDGPEQEIFTDDNSYNVDPTRPRSIRAAISMSLKMATAAGLNSFKRLPSRHDKSIVLMRDERSLPNVENWKHRPILICANTTAVPDLITADDGTLPLGVPFKFSSALFEGTCLIRVKGSRSDAPEDDAKYFSGRKRIFQSIIQGRFKEEVKVSDVMTGHEFARPLKNLPHPIILKTATNILSRISPGTSIAVHTDQPHIKATLMETTQIFRGDQPGNEPDIACHRIQEDSSVFGGAFAKENITSSRRKRIFSNPAKCHDYTFDTETVYTFEFYQNAFDSQTYSLDLGFAKISCVTIFDGQPIQWLGKMRDGRYLWSFQIWHENLLSKDSGK</sequence>
<dbReference type="Pfam" id="PF00610">
    <property type="entry name" value="DEP"/>
    <property type="match status" value="1"/>
</dbReference>
<dbReference type="PROSITE" id="PS50186">
    <property type="entry name" value="DEP"/>
    <property type="match status" value="1"/>
</dbReference>
<name>A0ABD3NUV0_9STRA</name>
<dbReference type="Proteomes" id="UP001530315">
    <property type="component" value="Unassembled WGS sequence"/>
</dbReference>
<reference evidence="3 4" key="1">
    <citation type="submission" date="2024-10" db="EMBL/GenBank/DDBJ databases">
        <title>Updated reference genomes for cyclostephanoid diatoms.</title>
        <authorList>
            <person name="Roberts W.R."/>
            <person name="Alverson A.J."/>
        </authorList>
    </citation>
    <scope>NUCLEOTIDE SEQUENCE [LARGE SCALE GENOMIC DNA]</scope>
    <source>
        <strain evidence="3 4">AJA276-08</strain>
    </source>
</reference>
<dbReference type="Pfam" id="PF08588">
    <property type="entry name" value="Duc1"/>
    <property type="match status" value="1"/>
</dbReference>
<protein>
    <recommendedName>
        <fullName evidence="2">DEP domain-containing protein</fullName>
    </recommendedName>
</protein>
<dbReference type="EMBL" id="JALLAZ020001180">
    <property type="protein sequence ID" value="KAL3779183.1"/>
    <property type="molecule type" value="Genomic_DNA"/>
</dbReference>
<proteinExistence type="predicted"/>
<keyword evidence="4" id="KW-1185">Reference proteome</keyword>
<dbReference type="PANTHER" id="PTHR34826:SF2">
    <property type="entry name" value="UPF0590 PROTEIN C409.17C"/>
    <property type="match status" value="1"/>
</dbReference>
<dbReference type="InterPro" id="IPR036388">
    <property type="entry name" value="WH-like_DNA-bd_sf"/>
</dbReference>
<feature type="domain" description="DEP" evidence="2">
    <location>
        <begin position="50"/>
        <end position="129"/>
    </location>
</feature>
<accession>A0ABD3NUV0</accession>
<dbReference type="CDD" id="cd04371">
    <property type="entry name" value="DEP"/>
    <property type="match status" value="1"/>
</dbReference>